<feature type="domain" description="NAD(P)-binding" evidence="2">
    <location>
        <begin position="53"/>
        <end position="353"/>
    </location>
</feature>
<dbReference type="Gene3D" id="3.90.25.10">
    <property type="entry name" value="UDP-galactose 4-epimerase, domain 1"/>
    <property type="match status" value="1"/>
</dbReference>
<dbReference type="InterPro" id="IPR036291">
    <property type="entry name" value="NAD(P)-bd_dom_sf"/>
</dbReference>
<organism evidence="3">
    <name type="scientific">seawater metagenome</name>
    <dbReference type="NCBI Taxonomy" id="1561972"/>
    <lineage>
        <taxon>unclassified sequences</taxon>
        <taxon>metagenomes</taxon>
        <taxon>ecological metagenomes</taxon>
    </lineage>
</organism>
<dbReference type="EMBL" id="CABVLZ010000003">
    <property type="protein sequence ID" value="VVU95068.1"/>
    <property type="molecule type" value="Genomic_DNA"/>
</dbReference>
<evidence type="ECO:0000256" key="1">
    <source>
        <dbReference type="ARBA" id="ARBA00023027"/>
    </source>
</evidence>
<gene>
    <name evidence="3" type="ORF">CPAV1605_793</name>
</gene>
<evidence type="ECO:0000313" key="3">
    <source>
        <dbReference type="EMBL" id="VVU95068.1"/>
    </source>
</evidence>
<keyword evidence="1" id="KW-0520">NAD</keyword>
<name>A0A5E8CI82_9ZZZZ</name>
<dbReference type="InterPro" id="IPR016040">
    <property type="entry name" value="NAD(P)-bd_dom"/>
</dbReference>
<dbReference type="PANTHER" id="PTHR43574">
    <property type="entry name" value="EPIMERASE-RELATED"/>
    <property type="match status" value="1"/>
</dbReference>
<proteinExistence type="predicted"/>
<dbReference type="Pfam" id="PF16363">
    <property type="entry name" value="GDP_Man_Dehyd"/>
    <property type="match status" value="1"/>
</dbReference>
<accession>A0A5E8CI82</accession>
<evidence type="ECO:0000259" key="2">
    <source>
        <dbReference type="Pfam" id="PF16363"/>
    </source>
</evidence>
<dbReference type="AlphaFoldDB" id="A0A5E8CI82"/>
<protein>
    <submittedName>
        <fullName evidence="3">GDP-mannose 4,6 dehydratase</fullName>
    </submittedName>
</protein>
<sequence length="359" mass="40980">MNNPNFIRWCVLEDCNHPECHHCFPVKNCSKNHPECINGTCPEIFKDMELKILVTGCAGFIGSHVCEHLLKRGNQVLGIDNLNDYYDVTVKQKNLEVLNKYPNFQFRKEDICDTTSISDWKPHKICHLASMAGVRYSIQNPHIYDKVNIGGFIHILEESHKNKVKQIVYASSSSVYGLNTKVPFSEDDPIKTCNSPYACSKMAMELYAKTYHQLYDLNTIGLRFFTVYGPRGRPDMAPYKFIKAIMDGTKFQKYGDGSSSRDYTYVDDIVSGVVASIDNKKEVKSEVYNLGNSNPVSLNQFIELCEKVTEKKALFDQIENQLGDVPHTYADISKAQRDLDYQPKTSLEDGLKKLYLYLK</sequence>
<dbReference type="SUPFAM" id="SSF51735">
    <property type="entry name" value="NAD(P)-binding Rossmann-fold domains"/>
    <property type="match status" value="1"/>
</dbReference>
<dbReference type="PRINTS" id="PR01713">
    <property type="entry name" value="NUCEPIMERASE"/>
</dbReference>
<dbReference type="Gene3D" id="3.40.50.720">
    <property type="entry name" value="NAD(P)-binding Rossmann-like Domain"/>
    <property type="match status" value="1"/>
</dbReference>
<reference evidence="3" key="1">
    <citation type="submission" date="2019-09" db="EMBL/GenBank/DDBJ databases">
        <authorList>
            <person name="Needham M D."/>
        </authorList>
    </citation>
    <scope>NUCLEOTIDE SEQUENCE</scope>
</reference>